<protein>
    <recommendedName>
        <fullName evidence="3">DUF790 family protein</fullName>
    </recommendedName>
</protein>
<dbReference type="EMBL" id="CP016908">
    <property type="protein sequence ID" value="APS00797.1"/>
    <property type="molecule type" value="Genomic_DNA"/>
</dbReference>
<dbReference type="InterPro" id="IPR008508">
    <property type="entry name" value="Bax1"/>
</dbReference>
<sequence length="413" mass="47712">MLTADLVNVKRKDHQLILVPLKGEQKARALILAQAFLSIAQTCKGKKREEFEQMCMAVEVDARDKRLAAGLNKLIVDQCEFDENSYHDAIQLRRAVFLRANELRQGLKEGEAFDRQCVIREITSAYQMEEGAFEDRLYGDLRAAHRILVVPSISAETLVEMYNLAQAQAVLLRAVQVTVHCYCSHIETYRFLFHRIKFLRLLYQLERSEGGYRIRIDGPYSMFEAVTKYGLQLALLLPVLMSCDEWSLHTEVRWSRRYEPLTFTLQKRDIEWYHSPIAPAESISDEVKNLVSALEAIACDWTIELGDEILDLPGVGCCVPDLVFRHRKEGCRVYVEILGYWSRAAVWKRVELVQQGLSYRILFAVSERLRVSEQVLEDYLPGALYTYRGSINPRVLLKKVEQLATREETLTER</sequence>
<proteinExistence type="predicted"/>
<accession>A0A1L6MZH2</accession>
<evidence type="ECO:0000313" key="1">
    <source>
        <dbReference type="EMBL" id="APS00797.1"/>
    </source>
</evidence>
<gene>
    <name evidence="1" type="ORF">BCY86_08980</name>
</gene>
<dbReference type="Pfam" id="PF05626">
    <property type="entry name" value="DUF790"/>
    <property type="match status" value="1"/>
</dbReference>
<dbReference type="AlphaFoldDB" id="A0A1L6MZH2"/>
<dbReference type="KEGG" id="pabo:BCY86_08980"/>
<dbReference type="STRING" id="1882918.BCY86_08980"/>
<dbReference type="PANTHER" id="PTHR39640:SF1">
    <property type="entry name" value="DUF790 FAMILY PROTEIN"/>
    <property type="match status" value="1"/>
</dbReference>
<dbReference type="PANTHER" id="PTHR39640">
    <property type="entry name" value="VNG6129C"/>
    <property type="match status" value="1"/>
</dbReference>
<evidence type="ECO:0000313" key="2">
    <source>
        <dbReference type="Proteomes" id="UP000185544"/>
    </source>
</evidence>
<name>A0A1L6MZH2_9BACT</name>
<dbReference type="PIRSF" id="PIRSF019435">
    <property type="entry name" value="UCP019435"/>
    <property type="match status" value="1"/>
</dbReference>
<organism evidence="1 2">
    <name type="scientific">Pajaroellobacter abortibovis</name>
    <dbReference type="NCBI Taxonomy" id="1882918"/>
    <lineage>
        <taxon>Bacteria</taxon>
        <taxon>Pseudomonadati</taxon>
        <taxon>Myxococcota</taxon>
        <taxon>Polyangia</taxon>
        <taxon>Polyangiales</taxon>
        <taxon>Polyangiaceae</taxon>
    </lineage>
</organism>
<evidence type="ECO:0008006" key="3">
    <source>
        <dbReference type="Google" id="ProtNLM"/>
    </source>
</evidence>
<reference evidence="1 2" key="1">
    <citation type="submission" date="2016-08" db="EMBL/GenBank/DDBJ databases">
        <title>Identification and validation of antigenic proteins from Pajaroellobacter abortibovis using de-novo genome sequence assembly and reverse vaccinology.</title>
        <authorList>
            <person name="Welly B.T."/>
            <person name="Miller M.R."/>
            <person name="Stott J.L."/>
            <person name="Blanchard M.T."/>
            <person name="Islas-Trejo A.D."/>
            <person name="O'Rourke S.M."/>
            <person name="Young A.E."/>
            <person name="Medrano J.F."/>
            <person name="Van Eenennaam A.L."/>
        </authorList>
    </citation>
    <scope>NUCLEOTIDE SEQUENCE [LARGE SCALE GENOMIC DNA]</scope>
    <source>
        <strain evidence="1 2">BTF92-0548A/99-0131</strain>
    </source>
</reference>
<keyword evidence="2" id="KW-1185">Reference proteome</keyword>
<dbReference type="Proteomes" id="UP000185544">
    <property type="component" value="Chromosome"/>
</dbReference>